<organism evidence="1 2">
    <name type="scientific">Acanthopleuribacter pedis</name>
    <dbReference type="NCBI Taxonomy" id="442870"/>
    <lineage>
        <taxon>Bacteria</taxon>
        <taxon>Pseudomonadati</taxon>
        <taxon>Acidobacteriota</taxon>
        <taxon>Holophagae</taxon>
        <taxon>Acanthopleuribacterales</taxon>
        <taxon>Acanthopleuribacteraceae</taxon>
        <taxon>Acanthopleuribacter</taxon>
    </lineage>
</organism>
<dbReference type="Proteomes" id="UP000664417">
    <property type="component" value="Unassembled WGS sequence"/>
</dbReference>
<reference evidence="1" key="1">
    <citation type="submission" date="2021-03" db="EMBL/GenBank/DDBJ databases">
        <authorList>
            <person name="Wang G."/>
        </authorList>
    </citation>
    <scope>NUCLEOTIDE SEQUENCE</scope>
    <source>
        <strain evidence="1">KCTC 12899</strain>
    </source>
</reference>
<gene>
    <name evidence="1" type="ORF">J3U88_32150</name>
</gene>
<evidence type="ECO:0000313" key="2">
    <source>
        <dbReference type="Proteomes" id="UP000664417"/>
    </source>
</evidence>
<evidence type="ECO:0000313" key="1">
    <source>
        <dbReference type="EMBL" id="MBO1323161.1"/>
    </source>
</evidence>
<keyword evidence="2" id="KW-1185">Reference proteome</keyword>
<sequence length="65" mass="7755">MKPEPNSVQRTFSVTALDENDEKAYWLQKTPQERMQALETMRQIAYGYDPTTARLQRFFEIVKRT</sequence>
<protein>
    <submittedName>
        <fullName evidence="1">Uncharacterized protein</fullName>
    </submittedName>
</protein>
<comment type="caution">
    <text evidence="1">The sequence shown here is derived from an EMBL/GenBank/DDBJ whole genome shotgun (WGS) entry which is preliminary data.</text>
</comment>
<dbReference type="EMBL" id="JAFREP010000051">
    <property type="protein sequence ID" value="MBO1323161.1"/>
    <property type="molecule type" value="Genomic_DNA"/>
</dbReference>
<dbReference type="AlphaFoldDB" id="A0A8J7QCG5"/>
<name>A0A8J7QCG5_9BACT</name>
<proteinExistence type="predicted"/>
<accession>A0A8J7QCG5</accession>
<dbReference type="RefSeq" id="WP_207863136.1">
    <property type="nucleotide sequence ID" value="NZ_JAFREP010000051.1"/>
</dbReference>